<keyword evidence="4" id="KW-1185">Reference proteome</keyword>
<organism evidence="3 4">
    <name type="scientific">Siculibacillus lacustris</name>
    <dbReference type="NCBI Taxonomy" id="1549641"/>
    <lineage>
        <taxon>Bacteria</taxon>
        <taxon>Pseudomonadati</taxon>
        <taxon>Pseudomonadota</taxon>
        <taxon>Alphaproteobacteria</taxon>
        <taxon>Hyphomicrobiales</taxon>
        <taxon>Ancalomicrobiaceae</taxon>
        <taxon>Siculibacillus</taxon>
    </lineage>
</organism>
<dbReference type="Proteomes" id="UP000292781">
    <property type="component" value="Unassembled WGS sequence"/>
</dbReference>
<protein>
    <submittedName>
        <fullName evidence="3">BolA family transcriptional regulator</fullName>
    </submittedName>
</protein>
<gene>
    <name evidence="3" type="ORF">EYW49_09650</name>
</gene>
<evidence type="ECO:0000256" key="1">
    <source>
        <dbReference type="ARBA" id="ARBA00005578"/>
    </source>
</evidence>
<dbReference type="EMBL" id="SJFN01000012">
    <property type="protein sequence ID" value="TBW38205.1"/>
    <property type="molecule type" value="Genomic_DNA"/>
</dbReference>
<dbReference type="PANTHER" id="PTHR46229">
    <property type="entry name" value="BOLA TRANSCRIPTION REGULATOR"/>
    <property type="match status" value="1"/>
</dbReference>
<evidence type="ECO:0000313" key="4">
    <source>
        <dbReference type="Proteomes" id="UP000292781"/>
    </source>
</evidence>
<sequence length="77" mass="8109">MAMTAAEVRKLITDAFPDATVTITDLVGDGDHWAAEIIAPVFAGKSRVQQHQLVNAALKEAFAGPLHALSLTTRAPA</sequence>
<dbReference type="InterPro" id="IPR036065">
    <property type="entry name" value="BolA-like_sf"/>
</dbReference>
<dbReference type="SUPFAM" id="SSF82657">
    <property type="entry name" value="BolA-like"/>
    <property type="match status" value="1"/>
</dbReference>
<dbReference type="PANTHER" id="PTHR46229:SF2">
    <property type="entry name" value="BOLA-LIKE PROTEIN 1"/>
    <property type="match status" value="1"/>
</dbReference>
<dbReference type="Gene3D" id="3.30.300.90">
    <property type="entry name" value="BolA-like"/>
    <property type="match status" value="1"/>
</dbReference>
<comment type="caution">
    <text evidence="3">The sequence shown here is derived from an EMBL/GenBank/DDBJ whole genome shotgun (WGS) entry which is preliminary data.</text>
</comment>
<proteinExistence type="inferred from homology"/>
<dbReference type="PIRSF" id="PIRSF003113">
    <property type="entry name" value="BolA"/>
    <property type="match status" value="1"/>
</dbReference>
<name>A0A4Q9VQU2_9HYPH</name>
<reference evidence="3 4" key="1">
    <citation type="submission" date="2019-02" db="EMBL/GenBank/DDBJ databases">
        <title>Siculibacillus lacustris gen. nov., sp. nov., a new rosette-forming bacterium isolated from a freshwater crater lake (Lake St. Ana, Romania).</title>
        <authorList>
            <person name="Felfoldi T."/>
            <person name="Marton Z."/>
            <person name="Szabo A."/>
            <person name="Mentes A."/>
            <person name="Boka K."/>
            <person name="Marialigeti K."/>
            <person name="Mathe I."/>
            <person name="Koncz M."/>
            <person name="Schumann P."/>
            <person name="Toth E."/>
        </authorList>
    </citation>
    <scope>NUCLEOTIDE SEQUENCE [LARGE SCALE GENOMIC DNA]</scope>
    <source>
        <strain evidence="3 4">SA-279</strain>
    </source>
</reference>
<dbReference type="OrthoDB" id="9796738at2"/>
<accession>A0A4Q9VQU2</accession>
<dbReference type="InterPro" id="IPR002634">
    <property type="entry name" value="BolA"/>
</dbReference>
<comment type="similarity">
    <text evidence="1 2">Belongs to the BolA/IbaG family.</text>
</comment>
<dbReference type="Pfam" id="PF01722">
    <property type="entry name" value="BolA"/>
    <property type="match status" value="1"/>
</dbReference>
<dbReference type="AlphaFoldDB" id="A0A4Q9VQU2"/>
<evidence type="ECO:0000256" key="2">
    <source>
        <dbReference type="RuleBase" id="RU003860"/>
    </source>
</evidence>
<dbReference type="RefSeq" id="WP_131308896.1">
    <property type="nucleotide sequence ID" value="NZ_SJFN01000012.1"/>
</dbReference>
<evidence type="ECO:0000313" key="3">
    <source>
        <dbReference type="EMBL" id="TBW38205.1"/>
    </source>
</evidence>
<dbReference type="InterPro" id="IPR050961">
    <property type="entry name" value="BolA/IbaG_stress_morph_reg"/>
</dbReference>